<comment type="similarity">
    <text evidence="2">Belongs to the UreD family.</text>
</comment>
<dbReference type="EMBL" id="JBHTAJ010000021">
    <property type="protein sequence ID" value="MFC7180634.1"/>
    <property type="molecule type" value="Genomic_DNA"/>
</dbReference>
<dbReference type="Proteomes" id="UP001596435">
    <property type="component" value="Unassembled WGS sequence"/>
</dbReference>
<dbReference type="Pfam" id="PF01774">
    <property type="entry name" value="UreD"/>
    <property type="match status" value="1"/>
</dbReference>
<evidence type="ECO:0000256" key="1">
    <source>
        <dbReference type="ARBA" id="ARBA00023186"/>
    </source>
</evidence>
<comment type="subunit">
    <text evidence="2">UreD, UreF and UreG form a complex that acts as a GTP-hydrolysis-dependent molecular chaperone, activating the urease apoprotein by helping to assemble the nickel containing metallocenter of UreC. The UreE protein probably delivers the nickel.</text>
</comment>
<organism evidence="3 4">
    <name type="scientific">Kitasatospora paranensis</name>
    <dbReference type="NCBI Taxonomy" id="258053"/>
    <lineage>
        <taxon>Bacteria</taxon>
        <taxon>Bacillati</taxon>
        <taxon>Actinomycetota</taxon>
        <taxon>Actinomycetes</taxon>
        <taxon>Kitasatosporales</taxon>
        <taxon>Streptomycetaceae</taxon>
        <taxon>Kitasatospora</taxon>
    </lineage>
</organism>
<name>A0ABW2FTQ6_9ACTN</name>
<sequence length="260" mass="26033">MTGSALTASARITAAPDGRGGTALPVLVGAGPLAPRRTRAAGPGAHVTVVGSMAAPLGGDHLALTLDVRPGATLTVTTAAATVSLPGAGGEPARYDLDITVGEDAELHWLPEPVIAATGSHLLLRTRITLAPGARLRHREEQVLGRGHDRARGTPPGRLTARLTVHQSGRTILDQQTDLGHGAPGWDGPAVLGPHRTTGQLLTVHMPAPPPPPAGADAALLGLPGDGAVLLAALAPDALTLRRLLTAPSPARAAAAAGAV</sequence>
<evidence type="ECO:0000313" key="4">
    <source>
        <dbReference type="Proteomes" id="UP001596435"/>
    </source>
</evidence>
<comment type="subcellular location">
    <subcellularLocation>
        <location evidence="2">Cytoplasm</location>
    </subcellularLocation>
</comment>
<keyword evidence="2" id="KW-0963">Cytoplasm</keyword>
<dbReference type="RefSeq" id="WP_380231165.1">
    <property type="nucleotide sequence ID" value="NZ_JBHSVH010000002.1"/>
</dbReference>
<proteinExistence type="inferred from homology"/>
<keyword evidence="4" id="KW-1185">Reference proteome</keyword>
<evidence type="ECO:0000313" key="3">
    <source>
        <dbReference type="EMBL" id="MFC7180634.1"/>
    </source>
</evidence>
<gene>
    <name evidence="2" type="primary">ureD</name>
    <name evidence="3" type="ORF">ACFQMG_13830</name>
</gene>
<keyword evidence="1 2" id="KW-0143">Chaperone</keyword>
<comment type="function">
    <text evidence="2">Required for maturation of urease via the functional incorporation of the urease nickel metallocenter.</text>
</comment>
<reference evidence="4" key="1">
    <citation type="journal article" date="2019" name="Int. J. Syst. Evol. Microbiol.">
        <title>The Global Catalogue of Microorganisms (GCM) 10K type strain sequencing project: providing services to taxonomists for standard genome sequencing and annotation.</title>
        <authorList>
            <consortium name="The Broad Institute Genomics Platform"/>
            <consortium name="The Broad Institute Genome Sequencing Center for Infectious Disease"/>
            <person name="Wu L."/>
            <person name="Ma J."/>
        </authorList>
    </citation>
    <scope>NUCLEOTIDE SEQUENCE [LARGE SCALE GENOMIC DNA]</scope>
    <source>
        <strain evidence="4">CGMCC 1.12859</strain>
    </source>
</reference>
<comment type="caution">
    <text evidence="3">The sequence shown here is derived from an EMBL/GenBank/DDBJ whole genome shotgun (WGS) entry which is preliminary data.</text>
</comment>
<keyword evidence="2" id="KW-0996">Nickel insertion</keyword>
<dbReference type="InterPro" id="IPR002669">
    <property type="entry name" value="UreD"/>
</dbReference>
<protein>
    <recommendedName>
        <fullName evidence="2">Urease accessory protein UreD</fullName>
    </recommendedName>
</protein>
<accession>A0ABW2FTQ6</accession>
<dbReference type="HAMAP" id="MF_01384">
    <property type="entry name" value="UreD"/>
    <property type="match status" value="1"/>
</dbReference>
<evidence type="ECO:0000256" key="2">
    <source>
        <dbReference type="HAMAP-Rule" id="MF_01384"/>
    </source>
</evidence>